<sequence length="642" mass="72174">MALVVSDPVGSAVVASGNADAREADIVAHIYDFFLNLLGTDEEKHLQLRADFWGEEGRVSQAENDLLALTFSTEEIDEAVGAMNIDTAPGPDGWPVAFFRRFWPMFKDIFYGIINGFALAQDHDTIHAPVSVGTQKATTVVRVFANGIKTIDVSPLEAIYVQQTTQCHNVRALVDRPLAMGALRRHHCLIAAFVLAGLLLVQAEARGVTSAYRRRLEAAEDMPLDADVFAVPPGHNAPQQVHVTLGDQAGTAMTVSWVTVDEVGNSTVMYGRAMGRLDMAAEGTHTRYKYHNYTSGFIHHCTLTSLEHGTKYYYAMGFGHTVRTFWFTTPPKPGPDVPFRMGLIGDLGQTSDSNSTLTHYEATGGDAVLFMGDLSYADKHPLHDNNRWDTWGRFSERSVAYQPWIWVTGNHEVDYAPELGETTPFKPFSHRYPTPHRSSGSPEPYWYSVKLASAHIIILSSYSAFGKYTPQYKWLEAELKRVNRSETPWLIVASHSPWYNSYNFHYMEGEPMRVQFEQWAVDARVDLVFAGHVHAYERSHRVSNIKYNITDGRCKPVRDRRAPVYMTIGDGGNIEGLADSMTEPQPSYSAFREASFGHAVLDIKNRTHAYYAWYRNADGVKVDADTVWFTNRYYMPNHDDSR</sequence>
<dbReference type="GO" id="GO:0046872">
    <property type="term" value="F:metal ion binding"/>
    <property type="evidence" value="ECO:0007669"/>
    <property type="project" value="UniProtKB-KW"/>
</dbReference>
<evidence type="ECO:0000256" key="7">
    <source>
        <dbReference type="ARBA" id="ARBA00023180"/>
    </source>
</evidence>
<dbReference type="Gene3D" id="3.60.21.10">
    <property type="match status" value="1"/>
</dbReference>
<evidence type="ECO:0000256" key="1">
    <source>
        <dbReference type="ARBA" id="ARBA00008723"/>
    </source>
</evidence>
<evidence type="ECO:0000256" key="6">
    <source>
        <dbReference type="ARBA" id="ARBA00023004"/>
    </source>
</evidence>
<evidence type="ECO:0000256" key="8">
    <source>
        <dbReference type="RuleBase" id="RU361203"/>
    </source>
</evidence>
<organism evidence="12">
    <name type="scientific">Triticum urartu</name>
    <name type="common">Red wild einkorn</name>
    <name type="synonym">Crithodium urartu</name>
    <dbReference type="NCBI Taxonomy" id="4572"/>
    <lineage>
        <taxon>Eukaryota</taxon>
        <taxon>Viridiplantae</taxon>
        <taxon>Streptophyta</taxon>
        <taxon>Embryophyta</taxon>
        <taxon>Tracheophyta</taxon>
        <taxon>Spermatophyta</taxon>
        <taxon>Magnoliopsida</taxon>
        <taxon>Liliopsida</taxon>
        <taxon>Poales</taxon>
        <taxon>Poaceae</taxon>
        <taxon>BOP clade</taxon>
        <taxon>Pooideae</taxon>
        <taxon>Triticodae</taxon>
        <taxon>Triticeae</taxon>
        <taxon>Triticinae</taxon>
        <taxon>Triticum</taxon>
    </lineage>
</organism>
<dbReference type="FunFam" id="2.60.40.380:FF:000001">
    <property type="entry name" value="Fe(3+)-Zn(2+) purple acid phosphatase"/>
    <property type="match status" value="1"/>
</dbReference>
<keyword evidence="3" id="KW-0732">Signal</keyword>
<dbReference type="PANTHER" id="PTHR22953">
    <property type="entry name" value="ACID PHOSPHATASE RELATED"/>
    <property type="match status" value="1"/>
</dbReference>
<dbReference type="InterPro" id="IPR008963">
    <property type="entry name" value="Purple_acid_Pase-like_N"/>
</dbReference>
<gene>
    <name evidence="12" type="ORF">TRIUR3_00945</name>
</gene>
<reference evidence="12" key="1">
    <citation type="journal article" date="2013" name="Nature">
        <title>Draft genome of the wheat A-genome progenitor Triticum urartu.</title>
        <authorList>
            <person name="Ling H.Q."/>
            <person name="Zhao S."/>
            <person name="Liu D."/>
            <person name="Wang J."/>
            <person name="Sun H."/>
            <person name="Zhang C."/>
            <person name="Fan H."/>
            <person name="Li D."/>
            <person name="Dong L."/>
            <person name="Tao Y."/>
            <person name="Gao C."/>
            <person name="Wu H."/>
            <person name="Li Y."/>
            <person name="Cui Y."/>
            <person name="Guo X."/>
            <person name="Zheng S."/>
            <person name="Wang B."/>
            <person name="Yu K."/>
            <person name="Liang Q."/>
            <person name="Yang W."/>
            <person name="Lou X."/>
            <person name="Chen J."/>
            <person name="Feng M."/>
            <person name="Jian J."/>
            <person name="Zhang X."/>
            <person name="Luo G."/>
            <person name="Jiang Y."/>
            <person name="Liu J."/>
            <person name="Wang Z."/>
            <person name="Sha Y."/>
            <person name="Zhang B."/>
            <person name="Wu H."/>
            <person name="Tang D."/>
            <person name="Shen Q."/>
            <person name="Xue P."/>
            <person name="Zou S."/>
            <person name="Wang X."/>
            <person name="Liu X."/>
            <person name="Wang F."/>
            <person name="Yang Y."/>
            <person name="An X."/>
            <person name="Dong Z."/>
            <person name="Zhang K."/>
            <person name="Zhang X."/>
            <person name="Luo M.C."/>
            <person name="Dvorak J."/>
            <person name="Tong Y."/>
            <person name="Wang J."/>
            <person name="Yang H."/>
            <person name="Li Z."/>
            <person name="Wang D."/>
            <person name="Zhang A."/>
            <person name="Wang J."/>
        </authorList>
    </citation>
    <scope>NUCLEOTIDE SEQUENCE</scope>
</reference>
<dbReference type="Pfam" id="PF00149">
    <property type="entry name" value="Metallophos"/>
    <property type="match status" value="1"/>
</dbReference>
<evidence type="ECO:0000313" key="12">
    <source>
        <dbReference type="EMBL" id="EMS53150.1"/>
    </source>
</evidence>
<proteinExistence type="inferred from homology"/>
<name>M7ZLD8_TRIUA</name>
<dbReference type="Gene3D" id="2.60.40.380">
    <property type="entry name" value="Purple acid phosphatase-like, N-terminal"/>
    <property type="match status" value="1"/>
</dbReference>
<keyword evidence="7" id="KW-0325">Glycoprotein</keyword>
<dbReference type="InterPro" id="IPR004843">
    <property type="entry name" value="Calcineurin-like_PHP"/>
</dbReference>
<dbReference type="GO" id="GO:0003993">
    <property type="term" value="F:acid phosphatase activity"/>
    <property type="evidence" value="ECO:0007669"/>
    <property type="project" value="UniProtKB-EC"/>
</dbReference>
<evidence type="ECO:0000256" key="4">
    <source>
        <dbReference type="ARBA" id="ARBA00022801"/>
    </source>
</evidence>
<keyword evidence="4 8" id="KW-0378">Hydrolase</keyword>
<dbReference type="PANTHER" id="PTHR22953:SF121">
    <property type="entry name" value="OS12G0637200 PROTEIN"/>
    <property type="match status" value="1"/>
</dbReference>
<evidence type="ECO:0000256" key="3">
    <source>
        <dbReference type="ARBA" id="ARBA00022729"/>
    </source>
</evidence>
<feature type="domain" description="Calcineurin-like phosphoesterase" evidence="9">
    <location>
        <begin position="340"/>
        <end position="536"/>
    </location>
</feature>
<dbReference type="eggNOG" id="KOG1378">
    <property type="taxonomic scope" value="Eukaryota"/>
</dbReference>
<dbReference type="AlphaFoldDB" id="M7ZLD8"/>
<keyword evidence="5" id="KW-0862">Zinc</keyword>
<dbReference type="Pfam" id="PF16656">
    <property type="entry name" value="Pur_ac_phosph_N"/>
    <property type="match status" value="1"/>
</dbReference>
<dbReference type="InterPro" id="IPR041792">
    <property type="entry name" value="MPP_PAP"/>
</dbReference>
<accession>M7ZLD8</accession>
<comment type="similarity">
    <text evidence="1 8">Belongs to the metallophosphoesterase superfamily. Purple acid phosphatase family.</text>
</comment>
<evidence type="ECO:0000256" key="2">
    <source>
        <dbReference type="ARBA" id="ARBA00022723"/>
    </source>
</evidence>
<dbReference type="EC" id="3.1.3.2" evidence="8"/>
<evidence type="ECO:0000256" key="5">
    <source>
        <dbReference type="ARBA" id="ARBA00022833"/>
    </source>
</evidence>
<dbReference type="SUPFAM" id="SSF49363">
    <property type="entry name" value="Purple acid phosphatase, N-terminal domain"/>
    <property type="match status" value="1"/>
</dbReference>
<keyword evidence="2" id="KW-0479">Metal-binding</keyword>
<dbReference type="FunFam" id="3.60.21.10:FF:000034">
    <property type="entry name" value="Fe(3+)-Zn(2+) purple acid phosphatase"/>
    <property type="match status" value="1"/>
</dbReference>
<evidence type="ECO:0000259" key="10">
    <source>
        <dbReference type="Pfam" id="PF14008"/>
    </source>
</evidence>
<feature type="domain" description="Purple acid phosphatase C-terminal" evidence="10">
    <location>
        <begin position="562"/>
        <end position="623"/>
    </location>
</feature>
<feature type="domain" description="Purple acid phosphatase N-terminal" evidence="11">
    <location>
        <begin position="238"/>
        <end position="329"/>
    </location>
</feature>
<evidence type="ECO:0000259" key="11">
    <source>
        <dbReference type="Pfam" id="PF16656"/>
    </source>
</evidence>
<dbReference type="EMBL" id="KD198251">
    <property type="protein sequence ID" value="EMS53150.1"/>
    <property type="molecule type" value="Genomic_DNA"/>
</dbReference>
<dbReference type="InterPro" id="IPR015914">
    <property type="entry name" value="PAPs_N"/>
</dbReference>
<dbReference type="Pfam" id="PF14008">
    <property type="entry name" value="Metallophos_C"/>
    <property type="match status" value="1"/>
</dbReference>
<dbReference type="STRING" id="4572.M7ZLD8"/>
<keyword evidence="6" id="KW-0408">Iron</keyword>
<dbReference type="SUPFAM" id="SSF56300">
    <property type="entry name" value="Metallo-dependent phosphatases"/>
    <property type="match status" value="1"/>
</dbReference>
<dbReference type="InterPro" id="IPR029052">
    <property type="entry name" value="Metallo-depent_PP-like"/>
</dbReference>
<dbReference type="InterPro" id="IPR039331">
    <property type="entry name" value="PAPs-like"/>
</dbReference>
<protein>
    <recommendedName>
        <fullName evidence="8">Purple acid phosphatase</fullName>
        <ecNumber evidence="8">3.1.3.2</ecNumber>
    </recommendedName>
</protein>
<dbReference type="InterPro" id="IPR025733">
    <property type="entry name" value="PAPs_C"/>
</dbReference>
<dbReference type="CDD" id="cd00839">
    <property type="entry name" value="MPP_PAPs"/>
    <property type="match status" value="1"/>
</dbReference>
<evidence type="ECO:0000259" key="9">
    <source>
        <dbReference type="Pfam" id="PF00149"/>
    </source>
</evidence>
<comment type="catalytic activity">
    <reaction evidence="8">
        <text>a phosphate monoester + H2O = an alcohol + phosphate</text>
        <dbReference type="Rhea" id="RHEA:15017"/>
        <dbReference type="ChEBI" id="CHEBI:15377"/>
        <dbReference type="ChEBI" id="CHEBI:30879"/>
        <dbReference type="ChEBI" id="CHEBI:43474"/>
        <dbReference type="ChEBI" id="CHEBI:67140"/>
        <dbReference type="EC" id="3.1.3.2"/>
    </reaction>
</comment>